<comment type="caution">
    <text evidence="1">The sequence shown here is derived from an EMBL/GenBank/DDBJ whole genome shotgun (WGS) entry which is preliminary data.</text>
</comment>
<dbReference type="SUPFAM" id="SSF55811">
    <property type="entry name" value="Nudix"/>
    <property type="match status" value="1"/>
</dbReference>
<proteinExistence type="predicted"/>
<gene>
    <name evidence="1" type="ORF">CLV29_2650</name>
</gene>
<dbReference type="Proteomes" id="UP000295371">
    <property type="component" value="Unassembled WGS sequence"/>
</dbReference>
<dbReference type="EMBL" id="SOAW01000002">
    <property type="protein sequence ID" value="TDT31236.1"/>
    <property type="molecule type" value="Genomic_DNA"/>
</dbReference>
<dbReference type="InterPro" id="IPR032582">
    <property type="entry name" value="DUF4916"/>
</dbReference>
<dbReference type="Gene3D" id="3.90.79.10">
    <property type="entry name" value="Nucleoside Triphosphate Pyrophosphohydrolase"/>
    <property type="match status" value="1"/>
</dbReference>
<dbReference type="InterPro" id="IPR015797">
    <property type="entry name" value="NUDIX_hydrolase-like_dom_sf"/>
</dbReference>
<evidence type="ECO:0000313" key="1">
    <source>
        <dbReference type="EMBL" id="TDT31236.1"/>
    </source>
</evidence>
<keyword evidence="2" id="KW-1185">Reference proteome</keyword>
<name>A0A4R7J3X3_9ACTN</name>
<evidence type="ECO:0000313" key="2">
    <source>
        <dbReference type="Proteomes" id="UP000295371"/>
    </source>
</evidence>
<organism evidence="1 2">
    <name type="scientific">Naumannella halotolerans</name>
    <dbReference type="NCBI Taxonomy" id="993414"/>
    <lineage>
        <taxon>Bacteria</taxon>
        <taxon>Bacillati</taxon>
        <taxon>Actinomycetota</taxon>
        <taxon>Actinomycetes</taxon>
        <taxon>Propionibacteriales</taxon>
        <taxon>Propionibacteriaceae</taxon>
        <taxon>Naumannella</taxon>
    </lineage>
</organism>
<protein>
    <submittedName>
        <fullName evidence="1">Uncharacterized protein DUF4916</fullName>
    </submittedName>
</protein>
<accession>A0A4R7J3X3</accession>
<dbReference type="AlphaFoldDB" id="A0A4R7J3X3"/>
<sequence>MPATPGVPAVRLLPIAQPLYSATMSSTAFDFGDGWFDPDEFARLRRRMPITYVNAVPVRLGADGAVQQIGLLLRSDSRGNLTRELVSGRVRYHESLREALIRHAENDLGPMALPQVPPSLQPFTVAEYFPTPGTGRLHDPRQHAIALCYVLPVRGECSPRQDALSLDWLTPTEALMPDIVSEMSLGQVHLLKQALAHLGQLP</sequence>
<dbReference type="Pfam" id="PF16262">
    <property type="entry name" value="DUF4916"/>
    <property type="match status" value="1"/>
</dbReference>
<reference evidence="1 2" key="1">
    <citation type="submission" date="2019-03" db="EMBL/GenBank/DDBJ databases">
        <title>Genomic Encyclopedia of Archaeal and Bacterial Type Strains, Phase II (KMG-II): from individual species to whole genera.</title>
        <authorList>
            <person name="Goeker M."/>
        </authorList>
    </citation>
    <scope>NUCLEOTIDE SEQUENCE [LARGE SCALE GENOMIC DNA]</scope>
    <source>
        <strain evidence="1 2">DSM 24323</strain>
    </source>
</reference>